<keyword evidence="10" id="KW-1185">Reference proteome</keyword>
<dbReference type="Proteomes" id="UP000761534">
    <property type="component" value="Unassembled WGS sequence"/>
</dbReference>
<protein>
    <recommendedName>
        <fullName evidence="4">Mitochondrial zinc maintenance protein 1, mitochondrial</fullName>
    </recommendedName>
</protein>
<comment type="caution">
    <text evidence="9">The sequence shown here is derived from an EMBL/GenBank/DDBJ whole genome shotgun (WGS) entry which is preliminary data.</text>
</comment>
<evidence type="ECO:0000256" key="7">
    <source>
        <dbReference type="ARBA" id="ARBA00023186"/>
    </source>
</evidence>
<evidence type="ECO:0000256" key="3">
    <source>
        <dbReference type="ARBA" id="ARBA00011589"/>
    </source>
</evidence>
<dbReference type="OrthoDB" id="529194at2759"/>
<reference evidence="9" key="1">
    <citation type="journal article" date="2019" name="G3 (Bethesda)">
        <title>Genome Assemblies of Two Rare Opportunistic Yeast Pathogens: Diutina rugosa (syn. Candida rugosa) and Trichomonascus ciferrii (syn. Candida ciferrii).</title>
        <authorList>
            <person name="Mixao V."/>
            <person name="Saus E."/>
            <person name="Hansen A.P."/>
            <person name="Lass-Florl C."/>
            <person name="Gabaldon T."/>
        </authorList>
    </citation>
    <scope>NUCLEOTIDE SEQUENCE</scope>
    <source>
        <strain evidence="9">CBS 4856</strain>
    </source>
</reference>
<evidence type="ECO:0000256" key="1">
    <source>
        <dbReference type="ARBA" id="ARBA00004305"/>
    </source>
</evidence>
<evidence type="ECO:0000313" key="10">
    <source>
        <dbReference type="Proteomes" id="UP000761534"/>
    </source>
</evidence>
<comment type="subcellular location">
    <subcellularLocation>
        <location evidence="1">Mitochondrion matrix</location>
    </subcellularLocation>
</comment>
<name>A0A642UDR1_9ASCO</name>
<dbReference type="PANTHER" id="PTHR46749">
    <property type="entry name" value="COMPLEX III ASSEMBLY FACTOR LYRM7"/>
    <property type="match status" value="1"/>
</dbReference>
<sequence>MSSRVLASYRNLLRASRVAFNKDLPTLAAARMQIQQGFKNEKDATLTEAELNERLTYANDISTILRRNIVQGARDDEAQHDRYSKSDPTITVHFIR</sequence>
<evidence type="ECO:0000313" key="9">
    <source>
        <dbReference type="EMBL" id="KAA8897251.1"/>
    </source>
</evidence>
<dbReference type="GO" id="GO:0034551">
    <property type="term" value="P:mitochondrial respiratory chain complex III assembly"/>
    <property type="evidence" value="ECO:0007669"/>
    <property type="project" value="InterPro"/>
</dbReference>
<dbReference type="GO" id="GO:0044183">
    <property type="term" value="F:protein folding chaperone"/>
    <property type="evidence" value="ECO:0007669"/>
    <property type="project" value="TreeGrafter"/>
</dbReference>
<dbReference type="AlphaFoldDB" id="A0A642UDR1"/>
<dbReference type="InterPro" id="IPR050435">
    <property type="entry name" value="MZM1/LYRM7"/>
</dbReference>
<evidence type="ECO:0000256" key="4">
    <source>
        <dbReference type="ARBA" id="ARBA00015108"/>
    </source>
</evidence>
<evidence type="ECO:0000256" key="5">
    <source>
        <dbReference type="ARBA" id="ARBA00022946"/>
    </source>
</evidence>
<dbReference type="VEuPathDB" id="FungiDB:TRICI_006766"/>
<dbReference type="EMBL" id="SWFS01000567">
    <property type="protein sequence ID" value="KAA8897251.1"/>
    <property type="molecule type" value="Genomic_DNA"/>
</dbReference>
<comment type="subunit">
    <text evidence="3">Interacts with RIP1.</text>
</comment>
<dbReference type="CDD" id="cd20267">
    <property type="entry name" value="Complex1_LYR_LYRM7"/>
    <property type="match status" value="1"/>
</dbReference>
<evidence type="ECO:0000256" key="2">
    <source>
        <dbReference type="ARBA" id="ARBA00009949"/>
    </source>
</evidence>
<dbReference type="InterPro" id="IPR045298">
    <property type="entry name" value="Complex1_LYR_LYRM7"/>
</dbReference>
<comment type="function">
    <text evidence="8">Assembly factor required for Rieske Fe-S protein RIP1 incorporation into the cytochrome b-c1 (CIII) complex. Functions as a chaperone, binding to this subunit within the mitochondrial matrix and stabilizing it prior to its translocation and insertion into the late CIII dimeric intermediate within the mitochondrial inner membrane. Modulates the mitochondrial matrix zinc pool.</text>
</comment>
<evidence type="ECO:0000256" key="8">
    <source>
        <dbReference type="ARBA" id="ARBA00025268"/>
    </source>
</evidence>
<organism evidence="9 10">
    <name type="scientific">Trichomonascus ciferrii</name>
    <dbReference type="NCBI Taxonomy" id="44093"/>
    <lineage>
        <taxon>Eukaryota</taxon>
        <taxon>Fungi</taxon>
        <taxon>Dikarya</taxon>
        <taxon>Ascomycota</taxon>
        <taxon>Saccharomycotina</taxon>
        <taxon>Dipodascomycetes</taxon>
        <taxon>Dipodascales</taxon>
        <taxon>Trichomonascaceae</taxon>
        <taxon>Trichomonascus</taxon>
        <taxon>Trichomonascus ciferrii complex</taxon>
    </lineage>
</organism>
<comment type="similarity">
    <text evidence="2">Belongs to the complex I LYR family. MZM1 subfamily.</text>
</comment>
<dbReference type="PANTHER" id="PTHR46749:SF1">
    <property type="entry name" value="COMPLEX III ASSEMBLY FACTOR LYRM7"/>
    <property type="match status" value="1"/>
</dbReference>
<keyword evidence="6" id="KW-0496">Mitochondrion</keyword>
<keyword evidence="5" id="KW-0809">Transit peptide</keyword>
<dbReference type="GO" id="GO:0005759">
    <property type="term" value="C:mitochondrial matrix"/>
    <property type="evidence" value="ECO:0007669"/>
    <property type="project" value="UniProtKB-SubCell"/>
</dbReference>
<accession>A0A642UDR1</accession>
<proteinExistence type="inferred from homology"/>
<evidence type="ECO:0000256" key="6">
    <source>
        <dbReference type="ARBA" id="ARBA00023128"/>
    </source>
</evidence>
<gene>
    <name evidence="9" type="ORF">TRICI_006766</name>
</gene>
<keyword evidence="7" id="KW-0143">Chaperone</keyword>